<dbReference type="EMBL" id="NQWI01000021">
    <property type="protein sequence ID" value="PDW03799.1"/>
    <property type="molecule type" value="Genomic_DNA"/>
</dbReference>
<organism evidence="1 2">
    <name type="scientific">Candidatus Viridilinea mediisalina</name>
    <dbReference type="NCBI Taxonomy" id="2024553"/>
    <lineage>
        <taxon>Bacteria</taxon>
        <taxon>Bacillati</taxon>
        <taxon>Chloroflexota</taxon>
        <taxon>Chloroflexia</taxon>
        <taxon>Chloroflexales</taxon>
        <taxon>Chloroflexineae</taxon>
        <taxon>Oscillochloridaceae</taxon>
        <taxon>Candidatus Viridilinea</taxon>
    </lineage>
</organism>
<name>A0A2A6RLP9_9CHLR</name>
<dbReference type="Proteomes" id="UP000220527">
    <property type="component" value="Unassembled WGS sequence"/>
</dbReference>
<comment type="caution">
    <text evidence="1">The sequence shown here is derived from an EMBL/GenBank/DDBJ whole genome shotgun (WGS) entry which is preliminary data.</text>
</comment>
<evidence type="ECO:0000313" key="1">
    <source>
        <dbReference type="EMBL" id="PDW03799.1"/>
    </source>
</evidence>
<evidence type="ECO:0000313" key="2">
    <source>
        <dbReference type="Proteomes" id="UP000220527"/>
    </source>
</evidence>
<protein>
    <submittedName>
        <fullName evidence="1">Uncharacterized protein</fullName>
    </submittedName>
</protein>
<sequence length="89" mass="9867">MTTTLDTVQQLATELTPLEQIQLIAYLTERIAPALRTTELPKAALSSTDSWAKLEAFWQSIEALGPAAPSVTNQLLDDRQQRQAMIEGR</sequence>
<proteinExistence type="predicted"/>
<dbReference type="AlphaFoldDB" id="A0A2A6RLP9"/>
<dbReference type="RefSeq" id="WP_097643374.1">
    <property type="nucleotide sequence ID" value="NZ_NQWI01000021.1"/>
</dbReference>
<reference evidence="2" key="1">
    <citation type="submission" date="2017-08" db="EMBL/GenBank/DDBJ databases">
        <authorList>
            <person name="Grouzdev D.S."/>
            <person name="Gaisin V.A."/>
            <person name="Rysina M.S."/>
            <person name="Gorlenko V.M."/>
        </authorList>
    </citation>
    <scope>NUCLEOTIDE SEQUENCE [LARGE SCALE GENOMIC DNA]</scope>
    <source>
        <strain evidence="2">Kir15-3F</strain>
    </source>
</reference>
<accession>A0A2A6RLP9</accession>
<keyword evidence="2" id="KW-1185">Reference proteome</keyword>
<gene>
    <name evidence="1" type="ORF">CJ255_07015</name>
</gene>